<dbReference type="PANTHER" id="PTHR13100">
    <property type="entry name" value="CELL GROWTH-REGULATING NUCLEOLAR PROTEIN LYAR"/>
    <property type="match status" value="1"/>
</dbReference>
<evidence type="ECO:0000256" key="7">
    <source>
        <dbReference type="SAM" id="MobiDB-lite"/>
    </source>
</evidence>
<keyword evidence="5" id="KW-0862">Zinc</keyword>
<feature type="domain" description="Zinc finger C2H2 LYAR-type" evidence="8">
    <location>
        <begin position="16"/>
        <end position="43"/>
    </location>
</feature>
<dbReference type="InterPro" id="IPR039999">
    <property type="entry name" value="LYAR"/>
</dbReference>
<dbReference type="InterPro" id="IPR014898">
    <property type="entry name" value="Znf_C2H2_LYAR"/>
</dbReference>
<evidence type="ECO:0000256" key="4">
    <source>
        <dbReference type="ARBA" id="ARBA00022771"/>
    </source>
</evidence>
<dbReference type="EMBL" id="JASFZW010000002">
    <property type="protein sequence ID" value="KAK2079925.1"/>
    <property type="molecule type" value="Genomic_DNA"/>
</dbReference>
<evidence type="ECO:0000313" key="11">
    <source>
        <dbReference type="Proteomes" id="UP001255856"/>
    </source>
</evidence>
<feature type="region of interest" description="Disordered" evidence="7">
    <location>
        <begin position="90"/>
        <end position="149"/>
    </location>
</feature>
<feature type="region of interest" description="Disordered" evidence="7">
    <location>
        <begin position="47"/>
        <end position="78"/>
    </location>
</feature>
<keyword evidence="2" id="KW-0479">Metal-binding</keyword>
<dbReference type="GO" id="GO:0008270">
    <property type="term" value="F:zinc ion binding"/>
    <property type="evidence" value="ECO:0007669"/>
    <property type="project" value="UniProtKB-KW"/>
</dbReference>
<evidence type="ECO:0000259" key="9">
    <source>
        <dbReference type="Pfam" id="PF25879"/>
    </source>
</evidence>
<evidence type="ECO:0000256" key="5">
    <source>
        <dbReference type="ARBA" id="ARBA00022833"/>
    </source>
</evidence>
<dbReference type="Pfam" id="PF08790">
    <property type="entry name" value="zf-LYAR"/>
    <property type="match status" value="1"/>
</dbReference>
<evidence type="ECO:0000256" key="2">
    <source>
        <dbReference type="ARBA" id="ARBA00022723"/>
    </source>
</evidence>
<dbReference type="InterPro" id="IPR036236">
    <property type="entry name" value="Znf_C2H2_sf"/>
</dbReference>
<proteinExistence type="predicted"/>
<protein>
    <recommendedName>
        <fullName evidence="12">Zinc finger C2H2 LYAR-type domain-containing protein</fullName>
    </recommendedName>
</protein>
<comment type="caution">
    <text evidence="10">The sequence shown here is derived from an EMBL/GenBank/DDBJ whole genome shotgun (WGS) entry which is preliminary data.</text>
</comment>
<name>A0AAD9IN90_PROWI</name>
<feature type="compositionally biased region" description="Low complexity" evidence="7">
    <location>
        <begin position="90"/>
        <end position="110"/>
    </location>
</feature>
<gene>
    <name evidence="10" type="ORF">QBZ16_002320</name>
</gene>
<dbReference type="GO" id="GO:0000122">
    <property type="term" value="P:negative regulation of transcription by RNA polymerase II"/>
    <property type="evidence" value="ECO:0007669"/>
    <property type="project" value="TreeGrafter"/>
</dbReference>
<keyword evidence="6" id="KW-0539">Nucleus</keyword>
<keyword evidence="3" id="KW-0677">Repeat</keyword>
<evidence type="ECO:0000259" key="8">
    <source>
        <dbReference type="Pfam" id="PF08790"/>
    </source>
</evidence>
<keyword evidence="4" id="KW-0863">Zinc-finger</keyword>
<reference evidence="10" key="1">
    <citation type="submission" date="2021-01" db="EMBL/GenBank/DDBJ databases">
        <authorList>
            <person name="Eckstrom K.M.E."/>
        </authorList>
    </citation>
    <scope>NUCLEOTIDE SEQUENCE</scope>
    <source>
        <strain evidence="10">UVCC 0001</strain>
    </source>
</reference>
<dbReference type="GO" id="GO:0003677">
    <property type="term" value="F:DNA binding"/>
    <property type="evidence" value="ECO:0007669"/>
    <property type="project" value="InterPro"/>
</dbReference>
<feature type="domain" description="Cell growth-regulating nucleolar protein-like winged helix" evidence="9">
    <location>
        <begin position="141"/>
        <end position="204"/>
    </location>
</feature>
<dbReference type="Proteomes" id="UP001255856">
    <property type="component" value="Unassembled WGS sequence"/>
</dbReference>
<dbReference type="GO" id="GO:0005730">
    <property type="term" value="C:nucleolus"/>
    <property type="evidence" value="ECO:0007669"/>
    <property type="project" value="TreeGrafter"/>
</dbReference>
<sequence>MAKVNQHAAQCGCDSFTCLDCSRTFDTWGVVKHTTCVTEHEKYAKGATKPGGYAAQGFHADGPAKPAREAEATGPRVPDHAASLEARAALAAANPAPAAAEPVAADATPAKSPPASGQKREREGAEGAAENKKERKVAPSQKTKWKKLASAELARKGGSTKLKSLVAAVLAAAGKGEDAGEELMKKLTSSSRFKLEGKRITLVEEA</sequence>
<organism evidence="10 11">
    <name type="scientific">Prototheca wickerhamii</name>
    <dbReference type="NCBI Taxonomy" id="3111"/>
    <lineage>
        <taxon>Eukaryota</taxon>
        <taxon>Viridiplantae</taxon>
        <taxon>Chlorophyta</taxon>
        <taxon>core chlorophytes</taxon>
        <taxon>Trebouxiophyceae</taxon>
        <taxon>Chlorellales</taxon>
        <taxon>Chlorellaceae</taxon>
        <taxon>Prototheca</taxon>
    </lineage>
</organism>
<dbReference type="InterPro" id="IPR058719">
    <property type="entry name" value="WHD_LYAR"/>
</dbReference>
<evidence type="ECO:0000256" key="3">
    <source>
        <dbReference type="ARBA" id="ARBA00022737"/>
    </source>
</evidence>
<evidence type="ECO:0000256" key="6">
    <source>
        <dbReference type="ARBA" id="ARBA00023242"/>
    </source>
</evidence>
<feature type="compositionally biased region" description="Basic and acidic residues" evidence="7">
    <location>
        <begin position="118"/>
        <end position="137"/>
    </location>
</feature>
<dbReference type="PANTHER" id="PTHR13100:SF10">
    <property type="entry name" value="CELL GROWTH-REGULATING NUCLEOLAR PROTEIN"/>
    <property type="match status" value="1"/>
</dbReference>
<keyword evidence="11" id="KW-1185">Reference proteome</keyword>
<dbReference type="SUPFAM" id="SSF57667">
    <property type="entry name" value="beta-beta-alpha zinc fingers"/>
    <property type="match status" value="1"/>
</dbReference>
<dbReference type="AlphaFoldDB" id="A0AAD9IN90"/>
<dbReference type="Pfam" id="PF25879">
    <property type="entry name" value="WHD_LYAR"/>
    <property type="match status" value="1"/>
</dbReference>
<dbReference type="GO" id="GO:0006364">
    <property type="term" value="P:rRNA processing"/>
    <property type="evidence" value="ECO:0007669"/>
    <property type="project" value="TreeGrafter"/>
</dbReference>
<evidence type="ECO:0000313" key="10">
    <source>
        <dbReference type="EMBL" id="KAK2079925.1"/>
    </source>
</evidence>
<comment type="subcellular location">
    <subcellularLocation>
        <location evidence="1">Nucleus</location>
    </subcellularLocation>
</comment>
<evidence type="ECO:0000256" key="1">
    <source>
        <dbReference type="ARBA" id="ARBA00004123"/>
    </source>
</evidence>
<evidence type="ECO:0008006" key="12">
    <source>
        <dbReference type="Google" id="ProtNLM"/>
    </source>
</evidence>
<accession>A0AAD9IN90</accession>